<dbReference type="InterPro" id="IPR036662">
    <property type="entry name" value="PTS_EIIA_man-typ_sf"/>
</dbReference>
<name>A0ABT9M4W6_9THEO</name>
<reference evidence="2 3" key="1">
    <citation type="submission" date="2023-07" db="EMBL/GenBank/DDBJ databases">
        <title>Genomic Encyclopedia of Type Strains, Phase IV (KMG-IV): sequencing the most valuable type-strain genomes for metagenomic binning, comparative biology and taxonomic classification.</title>
        <authorList>
            <person name="Goeker M."/>
        </authorList>
    </citation>
    <scope>NUCLEOTIDE SEQUENCE [LARGE SCALE GENOMIC DNA]</scope>
    <source>
        <strain evidence="2 3">DSM 25963</strain>
    </source>
</reference>
<comment type="caution">
    <text evidence="2">The sequence shown here is derived from an EMBL/GenBank/DDBJ whole genome shotgun (WGS) entry which is preliminary data.</text>
</comment>
<dbReference type="Gene3D" id="3.40.50.510">
    <property type="entry name" value="Phosphotransferase system, mannose-type IIA component"/>
    <property type="match status" value="1"/>
</dbReference>
<gene>
    <name evidence="2" type="ORF">J2S24_001609</name>
</gene>
<dbReference type="Proteomes" id="UP001223886">
    <property type="component" value="Unassembled WGS sequence"/>
</dbReference>
<evidence type="ECO:0000256" key="1">
    <source>
        <dbReference type="SAM" id="Phobius"/>
    </source>
</evidence>
<evidence type="ECO:0000313" key="2">
    <source>
        <dbReference type="EMBL" id="MDP9751117.1"/>
    </source>
</evidence>
<dbReference type="EMBL" id="JAURUP010000015">
    <property type="protein sequence ID" value="MDP9751117.1"/>
    <property type="molecule type" value="Genomic_DNA"/>
</dbReference>
<protein>
    <submittedName>
        <fullName evidence="2">Transcriptional regulatory protein LevR</fullName>
    </submittedName>
</protein>
<keyword evidence="1" id="KW-1133">Transmembrane helix</keyword>
<keyword evidence="3" id="KW-1185">Reference proteome</keyword>
<evidence type="ECO:0000313" key="3">
    <source>
        <dbReference type="Proteomes" id="UP001223886"/>
    </source>
</evidence>
<feature type="transmembrane region" description="Helical" evidence="1">
    <location>
        <begin position="68"/>
        <end position="100"/>
    </location>
</feature>
<keyword evidence="1" id="KW-0812">Transmembrane</keyword>
<proteinExistence type="predicted"/>
<dbReference type="RefSeq" id="WP_307681228.1">
    <property type="nucleotide sequence ID" value="NZ_JAURUP010000015.1"/>
</dbReference>
<organism evidence="2 3">
    <name type="scientific">Thermoanaerobacter pentosaceus</name>
    <dbReference type="NCBI Taxonomy" id="694059"/>
    <lineage>
        <taxon>Bacteria</taxon>
        <taxon>Bacillati</taxon>
        <taxon>Bacillota</taxon>
        <taxon>Clostridia</taxon>
        <taxon>Thermoanaerobacterales</taxon>
        <taxon>Thermoanaerobacteraceae</taxon>
        <taxon>Thermoanaerobacter</taxon>
    </lineage>
</organism>
<keyword evidence="1" id="KW-0472">Membrane</keyword>
<sequence length="110" mass="12509">MEKKSKRRFGIKTKTIPLVSTLHVIEATRKAMMGHSLEEVYEETLNVNTFLEEERASSKTVSEIKEKLAIVAICTTGEGSAVAICIKSFFLFLYFLILYICSHFQRDLSV</sequence>
<accession>A0ABT9M4W6</accession>